<accession>A0A8I1GJE2</accession>
<dbReference type="InterPro" id="IPR027417">
    <property type="entry name" value="P-loop_NTPase"/>
</dbReference>
<dbReference type="AlphaFoldDB" id="A0A8I1GJE2"/>
<dbReference type="InterPro" id="IPR011646">
    <property type="entry name" value="KAP_P-loop"/>
</dbReference>
<dbReference type="SUPFAM" id="SSF52540">
    <property type="entry name" value="P-loop containing nucleoside triphosphate hydrolases"/>
    <property type="match status" value="1"/>
</dbReference>
<organism evidence="2 3">
    <name type="scientific">Rhodomicrobium udaipurense</name>
    <dbReference type="NCBI Taxonomy" id="1202716"/>
    <lineage>
        <taxon>Bacteria</taxon>
        <taxon>Pseudomonadati</taxon>
        <taxon>Pseudomonadota</taxon>
        <taxon>Alphaproteobacteria</taxon>
        <taxon>Hyphomicrobiales</taxon>
        <taxon>Hyphomicrobiaceae</taxon>
        <taxon>Rhodomicrobium</taxon>
    </lineage>
</organism>
<keyword evidence="3" id="KW-1185">Reference proteome</keyword>
<evidence type="ECO:0000259" key="1">
    <source>
        <dbReference type="Pfam" id="PF07693"/>
    </source>
</evidence>
<protein>
    <recommendedName>
        <fullName evidence="1">KAP NTPase domain-containing protein</fullName>
    </recommendedName>
</protein>
<evidence type="ECO:0000313" key="3">
    <source>
        <dbReference type="Proteomes" id="UP000623250"/>
    </source>
</evidence>
<evidence type="ECO:0000313" key="2">
    <source>
        <dbReference type="EMBL" id="MBJ7544747.1"/>
    </source>
</evidence>
<dbReference type="Gene3D" id="3.40.50.300">
    <property type="entry name" value="P-loop containing nucleotide triphosphate hydrolases"/>
    <property type="match status" value="1"/>
</dbReference>
<dbReference type="EMBL" id="JAEMUK010000080">
    <property type="protein sequence ID" value="MBJ7544747.1"/>
    <property type="molecule type" value="Genomic_DNA"/>
</dbReference>
<dbReference type="Pfam" id="PF07693">
    <property type="entry name" value="KAP_NTPase"/>
    <property type="match status" value="1"/>
</dbReference>
<dbReference type="Proteomes" id="UP000623250">
    <property type="component" value="Unassembled WGS sequence"/>
</dbReference>
<sequence length="449" mass="50660">MASEENGSAAIDPWSDDHLGRREEAEFLKKFLLGRTDERAERGQSFVLNIDAPWGQGKSFFLKRFARDLEKDGYTAVIIDAWADDHAADPLVAILAALDEVLSRLTGKKRKGWADAKSQGAKVAWALARSTAKVGASYIISEGGIDGIKDALNGEANQAIDGFSKYIDRFRENKNAVASFKKKLQTLFDQRVPEKLPLIILIDELDRCRPTYAVQLLERVKHLFGMPNVAFVLATNTQQLSHSVNGVYGHSFDGSGYLRRFFDSTYTFSLPKLDKLVQEIAVRECINYNKMEAPTSQEEAFIISAFEHFHVAPRDIERCMEILKTLSSVWASRNPIQLLYAIPLIIAYQTKTEELFYALTRGDGWVEALKRQFPSGWSVEFPRNRYRTRSEEKVDVKYLVTHLMSGLGNLPDTDWDEDQLPQSEIWLRRGLLADQNGSNQGIVCATIPA</sequence>
<gene>
    <name evidence="2" type="ORF">JDN41_14425</name>
</gene>
<reference evidence="2 3" key="1">
    <citation type="submission" date="2020-12" db="EMBL/GenBank/DDBJ databases">
        <title>Revised draft genomes of Rhodomicrobium vannielii ATCC 17100 and Rhodomicrobium udaipurense JA643.</title>
        <authorList>
            <person name="Conners E.M."/>
            <person name="Davenport E.J."/>
            <person name="Bose A."/>
        </authorList>
    </citation>
    <scope>NUCLEOTIDE SEQUENCE [LARGE SCALE GENOMIC DNA]</scope>
    <source>
        <strain evidence="2 3">JA643</strain>
    </source>
</reference>
<proteinExistence type="predicted"/>
<comment type="caution">
    <text evidence="2">The sequence shown here is derived from an EMBL/GenBank/DDBJ whole genome shotgun (WGS) entry which is preliminary data.</text>
</comment>
<name>A0A8I1GJE2_9HYPH</name>
<dbReference type="RefSeq" id="WP_155955188.1">
    <property type="nucleotide sequence ID" value="NZ_JAEMUK010000080.1"/>
</dbReference>
<feature type="domain" description="KAP NTPase" evidence="1">
    <location>
        <begin position="43"/>
        <end position="326"/>
    </location>
</feature>